<evidence type="ECO:0000313" key="2">
    <source>
        <dbReference type="EMBL" id="QEX16626.1"/>
    </source>
</evidence>
<dbReference type="AlphaFoldDB" id="A0A5J6MPC0"/>
<proteinExistence type="predicted"/>
<keyword evidence="3" id="KW-1185">Reference proteome</keyword>
<name>A0A5J6MPC0_9PROT</name>
<gene>
    <name evidence="2" type="ORF">FRZ44_19210</name>
</gene>
<dbReference type="KEGG" id="htq:FRZ44_19210"/>
<dbReference type="Proteomes" id="UP000326202">
    <property type="component" value="Chromosome"/>
</dbReference>
<feature type="transmembrane region" description="Helical" evidence="1">
    <location>
        <begin position="12"/>
        <end position="32"/>
    </location>
</feature>
<evidence type="ECO:0000313" key="3">
    <source>
        <dbReference type="Proteomes" id="UP000326202"/>
    </source>
</evidence>
<dbReference type="EMBL" id="CP042906">
    <property type="protein sequence ID" value="QEX16626.1"/>
    <property type="molecule type" value="Genomic_DNA"/>
</dbReference>
<sequence>MPMIKVRKAAGPAIAASMAIGVGEDLAIMVMLGSGKSSDRL</sequence>
<accession>A0A5J6MPC0</accession>
<keyword evidence="1" id="KW-0472">Membrane</keyword>
<keyword evidence="1" id="KW-1133">Transmembrane helix</keyword>
<protein>
    <submittedName>
        <fullName evidence="2">Uncharacterized protein</fullName>
    </submittedName>
</protein>
<organism evidence="2 3">
    <name type="scientific">Hypericibacter terrae</name>
    <dbReference type="NCBI Taxonomy" id="2602015"/>
    <lineage>
        <taxon>Bacteria</taxon>
        <taxon>Pseudomonadati</taxon>
        <taxon>Pseudomonadota</taxon>
        <taxon>Alphaproteobacteria</taxon>
        <taxon>Rhodospirillales</taxon>
        <taxon>Dongiaceae</taxon>
        <taxon>Hypericibacter</taxon>
    </lineage>
</organism>
<evidence type="ECO:0000256" key="1">
    <source>
        <dbReference type="SAM" id="Phobius"/>
    </source>
</evidence>
<reference evidence="2 3" key="1">
    <citation type="submission" date="2019-08" db="EMBL/GenBank/DDBJ databases">
        <title>Hyperibacter terrae gen. nov., sp. nov. and Hyperibacter viscosus sp. nov., two new members in the family Rhodospirillaceae isolated from the rhizosphere of Hypericum perforatum.</title>
        <authorList>
            <person name="Noviana Z."/>
        </authorList>
    </citation>
    <scope>NUCLEOTIDE SEQUENCE [LARGE SCALE GENOMIC DNA]</scope>
    <source>
        <strain evidence="2 3">R5913</strain>
    </source>
</reference>
<keyword evidence="1" id="KW-0812">Transmembrane</keyword>